<proteinExistence type="predicted"/>
<evidence type="ECO:0000256" key="5">
    <source>
        <dbReference type="SAM" id="Phobius"/>
    </source>
</evidence>
<reference evidence="6" key="1">
    <citation type="journal article" date="2020" name="mSystems">
        <title>Genome- and Community-Level Interaction Insights into Carbon Utilization and Element Cycling Functions of Hydrothermarchaeota in Hydrothermal Sediment.</title>
        <authorList>
            <person name="Zhou Z."/>
            <person name="Liu Y."/>
            <person name="Xu W."/>
            <person name="Pan J."/>
            <person name="Luo Z.H."/>
            <person name="Li M."/>
        </authorList>
    </citation>
    <scope>NUCLEOTIDE SEQUENCE [LARGE SCALE GENOMIC DNA]</scope>
    <source>
        <strain evidence="6">SpSt-914</strain>
    </source>
</reference>
<keyword evidence="3 5" id="KW-1133">Transmembrane helix</keyword>
<sequence length="177" mass="19921">MNPETFSLPARMGRLLFRVRAILGVIGFALLLYLGKPRIDTLLNSLTLIIPGLLLRFWTAGYIGPESRRRQITASRIVVDGPYRYFRHPLYLGNFALVAGFIVALHPPVLLGLGILAGFLLIYGLISRAETEFLNQSGLEPVATNFNSHYALLEWQTWVLVALGFVFTLLKLLFFRT</sequence>
<gene>
    <name evidence="6" type="ORF">ENX16_01465</name>
</gene>
<dbReference type="Pfam" id="PF04191">
    <property type="entry name" value="PEMT"/>
    <property type="match status" value="1"/>
</dbReference>
<comment type="caution">
    <text evidence="6">The sequence shown here is derived from an EMBL/GenBank/DDBJ whole genome shotgun (WGS) entry which is preliminary data.</text>
</comment>
<dbReference type="AlphaFoldDB" id="A0A7V3PSK8"/>
<keyword evidence="2 5" id="KW-0812">Transmembrane</keyword>
<dbReference type="GO" id="GO:0012505">
    <property type="term" value="C:endomembrane system"/>
    <property type="evidence" value="ECO:0007669"/>
    <property type="project" value="UniProtKB-SubCell"/>
</dbReference>
<dbReference type="InterPro" id="IPR007318">
    <property type="entry name" value="Phopholipid_MeTrfase"/>
</dbReference>
<comment type="subcellular location">
    <subcellularLocation>
        <location evidence="1">Endomembrane system</location>
        <topology evidence="1">Multi-pass membrane protein</topology>
    </subcellularLocation>
</comment>
<evidence type="ECO:0000256" key="2">
    <source>
        <dbReference type="ARBA" id="ARBA00022692"/>
    </source>
</evidence>
<evidence type="ECO:0008006" key="7">
    <source>
        <dbReference type="Google" id="ProtNLM"/>
    </source>
</evidence>
<evidence type="ECO:0000313" key="6">
    <source>
        <dbReference type="EMBL" id="HGD12741.1"/>
    </source>
</evidence>
<organism evidence="6">
    <name type="scientific">candidate division WOR-3 bacterium</name>
    <dbReference type="NCBI Taxonomy" id="2052148"/>
    <lineage>
        <taxon>Bacteria</taxon>
        <taxon>Bacteria division WOR-3</taxon>
    </lineage>
</organism>
<accession>A0A7V3PSK8</accession>
<feature type="transmembrane region" description="Helical" evidence="5">
    <location>
        <begin position="95"/>
        <end position="126"/>
    </location>
</feature>
<feature type="transmembrane region" description="Helical" evidence="5">
    <location>
        <begin position="15"/>
        <end position="35"/>
    </location>
</feature>
<name>A0A7V3PSK8_UNCW3</name>
<feature type="transmembrane region" description="Helical" evidence="5">
    <location>
        <begin position="155"/>
        <end position="174"/>
    </location>
</feature>
<evidence type="ECO:0000256" key="3">
    <source>
        <dbReference type="ARBA" id="ARBA00022989"/>
    </source>
</evidence>
<dbReference type="EMBL" id="DTMZ01000025">
    <property type="protein sequence ID" value="HGD12741.1"/>
    <property type="molecule type" value="Genomic_DNA"/>
</dbReference>
<keyword evidence="4 5" id="KW-0472">Membrane</keyword>
<protein>
    <recommendedName>
        <fullName evidence="7">Isoprenylcysteine carboxylmethyltransferase family protein</fullName>
    </recommendedName>
</protein>
<evidence type="ECO:0000256" key="4">
    <source>
        <dbReference type="ARBA" id="ARBA00023136"/>
    </source>
</evidence>
<dbReference type="Gene3D" id="1.20.120.1630">
    <property type="match status" value="1"/>
</dbReference>
<evidence type="ECO:0000256" key="1">
    <source>
        <dbReference type="ARBA" id="ARBA00004127"/>
    </source>
</evidence>
<feature type="transmembrane region" description="Helical" evidence="5">
    <location>
        <begin position="41"/>
        <end position="63"/>
    </location>
</feature>